<keyword evidence="8" id="KW-0949">S-adenosyl-L-methionine</keyword>
<dbReference type="AlphaFoldDB" id="A0A2A4F0U6"/>
<comment type="similarity">
    <text evidence="2">Belongs to the methyltransferase superfamily. L-isoaspartyl/D-aspartyl protein methyltransferase family.</text>
</comment>
<proteinExistence type="inferred from homology"/>
<sequence>MSATLDEIRAFHAKLMAAASNSDDPRLERVFELVPRHAFLPPGPWKIMVNTRYCETPSDDPAYVYQNHVVALDAGKGINNGEPFLHAAWIGATNPRPGDRICHIGTGTGFYTAILSVLASPGGSVEAFEIDAALSKAARQNLEPYEGVRVTHGDATQIDVPPADLIYVNAGVLAPPQSWLQALRPGGRMIFPWRPANDVGLAMLITRTEGGFDAKPLMTAWFIPCVGGALTNDRFATEPDSRAAWSVRSVWLTSERAPDETAVAKYKHVWFSSASAA</sequence>
<evidence type="ECO:0000256" key="1">
    <source>
        <dbReference type="ARBA" id="ARBA00004496"/>
    </source>
</evidence>
<gene>
    <name evidence="12" type="ORF">BWP39_17485</name>
</gene>
<evidence type="ECO:0000256" key="2">
    <source>
        <dbReference type="ARBA" id="ARBA00005369"/>
    </source>
</evidence>
<evidence type="ECO:0000256" key="11">
    <source>
        <dbReference type="ARBA" id="ARBA00031350"/>
    </source>
</evidence>
<dbReference type="Pfam" id="PF01135">
    <property type="entry name" value="PCMT"/>
    <property type="match status" value="1"/>
</dbReference>
<evidence type="ECO:0000256" key="6">
    <source>
        <dbReference type="ARBA" id="ARBA00022603"/>
    </source>
</evidence>
<dbReference type="OrthoDB" id="9810066at2"/>
<evidence type="ECO:0000313" key="13">
    <source>
        <dbReference type="Proteomes" id="UP000218022"/>
    </source>
</evidence>
<keyword evidence="6 12" id="KW-0489">Methyltransferase</keyword>
<evidence type="ECO:0000256" key="9">
    <source>
        <dbReference type="ARBA" id="ARBA00030757"/>
    </source>
</evidence>
<accession>A0A2A4F0U6</accession>
<dbReference type="SUPFAM" id="SSF53335">
    <property type="entry name" value="S-adenosyl-L-methionine-dependent methyltransferases"/>
    <property type="match status" value="1"/>
</dbReference>
<keyword evidence="5" id="KW-0963">Cytoplasm</keyword>
<comment type="caution">
    <text evidence="12">The sequence shown here is derived from an EMBL/GenBank/DDBJ whole genome shotgun (WGS) entry which is preliminary data.</text>
</comment>
<organism evidence="12 13">
    <name type="scientific">Paraburkholderia acidicola</name>
    <dbReference type="NCBI Taxonomy" id="1912599"/>
    <lineage>
        <taxon>Bacteria</taxon>
        <taxon>Pseudomonadati</taxon>
        <taxon>Pseudomonadota</taxon>
        <taxon>Betaproteobacteria</taxon>
        <taxon>Burkholderiales</taxon>
        <taxon>Burkholderiaceae</taxon>
        <taxon>Paraburkholderia</taxon>
    </lineage>
</organism>
<dbReference type="PANTHER" id="PTHR11579:SF0">
    <property type="entry name" value="PROTEIN-L-ISOASPARTATE(D-ASPARTATE) O-METHYLTRANSFERASE"/>
    <property type="match status" value="1"/>
</dbReference>
<dbReference type="InterPro" id="IPR029063">
    <property type="entry name" value="SAM-dependent_MTases_sf"/>
</dbReference>
<protein>
    <recommendedName>
        <fullName evidence="4">Protein-L-isoaspartate O-methyltransferase</fullName>
        <ecNumber evidence="3">2.1.1.77</ecNumber>
    </recommendedName>
    <alternativeName>
        <fullName evidence="11">L-isoaspartyl protein carboxyl methyltransferase</fullName>
    </alternativeName>
    <alternativeName>
        <fullName evidence="9">Protein L-isoaspartyl methyltransferase</fullName>
    </alternativeName>
    <alternativeName>
        <fullName evidence="10">Protein-beta-aspartate methyltransferase</fullName>
    </alternativeName>
</protein>
<evidence type="ECO:0000256" key="8">
    <source>
        <dbReference type="ARBA" id="ARBA00022691"/>
    </source>
</evidence>
<dbReference type="Gene3D" id="3.40.50.150">
    <property type="entry name" value="Vaccinia Virus protein VP39"/>
    <property type="match status" value="1"/>
</dbReference>
<evidence type="ECO:0000256" key="4">
    <source>
        <dbReference type="ARBA" id="ARBA00013346"/>
    </source>
</evidence>
<evidence type="ECO:0000313" key="12">
    <source>
        <dbReference type="EMBL" id="PCE26312.1"/>
    </source>
</evidence>
<dbReference type="EMBL" id="MTZV01000004">
    <property type="protein sequence ID" value="PCE26312.1"/>
    <property type="molecule type" value="Genomic_DNA"/>
</dbReference>
<name>A0A2A4F0U6_9BURK</name>
<dbReference type="GO" id="GO:0005737">
    <property type="term" value="C:cytoplasm"/>
    <property type="evidence" value="ECO:0007669"/>
    <property type="project" value="UniProtKB-SubCell"/>
</dbReference>
<dbReference type="GO" id="GO:0032259">
    <property type="term" value="P:methylation"/>
    <property type="evidence" value="ECO:0007669"/>
    <property type="project" value="UniProtKB-KW"/>
</dbReference>
<dbReference type="Proteomes" id="UP000218022">
    <property type="component" value="Unassembled WGS sequence"/>
</dbReference>
<dbReference type="RefSeq" id="WP_096722174.1">
    <property type="nucleotide sequence ID" value="NZ_MTZV01000004.1"/>
</dbReference>
<dbReference type="EC" id="2.1.1.77" evidence="3"/>
<evidence type="ECO:0000256" key="3">
    <source>
        <dbReference type="ARBA" id="ARBA00011890"/>
    </source>
</evidence>
<dbReference type="PANTHER" id="PTHR11579">
    <property type="entry name" value="PROTEIN-L-ISOASPARTATE O-METHYLTRANSFERASE"/>
    <property type="match status" value="1"/>
</dbReference>
<evidence type="ECO:0000256" key="5">
    <source>
        <dbReference type="ARBA" id="ARBA00022490"/>
    </source>
</evidence>
<dbReference type="InterPro" id="IPR000682">
    <property type="entry name" value="PCMT"/>
</dbReference>
<comment type="subcellular location">
    <subcellularLocation>
        <location evidence="1">Cytoplasm</location>
    </subcellularLocation>
</comment>
<keyword evidence="7 12" id="KW-0808">Transferase</keyword>
<reference evidence="12 13" key="1">
    <citation type="submission" date="2017-01" db="EMBL/GenBank/DDBJ databases">
        <title>Whole-Genome Shotgun Sequencing of Two beta-Proteobacterial Species in Search of the Bulgecin Biosynthetic Cluster.</title>
        <authorList>
            <person name="Horsman M.E."/>
            <person name="Marous D.R."/>
            <person name="Li R."/>
            <person name="Oliver R.A."/>
            <person name="Byun B."/>
            <person name="Emrich S.J."/>
            <person name="Boggess B."/>
            <person name="Townsend C.A."/>
            <person name="Mobashery S."/>
        </authorList>
    </citation>
    <scope>NUCLEOTIDE SEQUENCE [LARGE SCALE GENOMIC DNA]</scope>
    <source>
        <strain evidence="12 13">ATCC 31363</strain>
    </source>
</reference>
<dbReference type="GO" id="GO:0004719">
    <property type="term" value="F:protein-L-isoaspartate (D-aspartate) O-methyltransferase activity"/>
    <property type="evidence" value="ECO:0007669"/>
    <property type="project" value="UniProtKB-EC"/>
</dbReference>
<dbReference type="CDD" id="cd02440">
    <property type="entry name" value="AdoMet_MTases"/>
    <property type="match status" value="1"/>
</dbReference>
<evidence type="ECO:0000256" key="10">
    <source>
        <dbReference type="ARBA" id="ARBA00031323"/>
    </source>
</evidence>
<evidence type="ECO:0000256" key="7">
    <source>
        <dbReference type="ARBA" id="ARBA00022679"/>
    </source>
</evidence>